<dbReference type="PANTHER" id="PTHR39456:SF1">
    <property type="entry name" value="METAL-DEPENDENT HYDROLASE"/>
    <property type="match status" value="1"/>
</dbReference>
<comment type="caution">
    <text evidence="1">The sequence shown here is derived from an EMBL/GenBank/DDBJ whole genome shotgun (WGS) entry which is preliminary data.</text>
</comment>
<dbReference type="Pfam" id="PF10118">
    <property type="entry name" value="Metal_hydrol"/>
    <property type="match status" value="1"/>
</dbReference>
<evidence type="ECO:0000313" key="1">
    <source>
        <dbReference type="EMBL" id="KKA09700.1"/>
    </source>
</evidence>
<accession>A0A0F4XV61</accession>
<gene>
    <name evidence="1" type="ORF">VP02_04075</name>
</gene>
<protein>
    <submittedName>
        <fullName evidence="1">Metal-dependent hydrolase</fullName>
    </submittedName>
</protein>
<sequence>MNIPQQQVNDRHGEDDTFAPFWNDTPIRTYLFDAFSVLLPAGEQFVISVVESSALQLPPTSTLADQSRSFVAEERAHQRAHRLYNQQLEKQGFKVQKYEHGIEKDLDALRAKLSLKAQLSLAAAFEHVTAVTSRIALRSGGLLSTSASSQTRLWRWHCTEEVAHQHVTTDLLQALGVPYWQRISYFLAASALMTFDVLRHLHGFARLDIARGRVSARQLRQATGRLLLRDSANLVLLAAGWAAYFLPLKTNAASGCK</sequence>
<organism evidence="1 2">
    <name type="scientific">Pseudomonas kilonensis</name>
    <dbReference type="NCBI Taxonomy" id="132476"/>
    <lineage>
        <taxon>Bacteria</taxon>
        <taxon>Pseudomonadati</taxon>
        <taxon>Pseudomonadota</taxon>
        <taxon>Gammaproteobacteria</taxon>
        <taxon>Pseudomonadales</taxon>
        <taxon>Pseudomonadaceae</taxon>
        <taxon>Pseudomonas</taxon>
    </lineage>
</organism>
<reference evidence="1 2" key="1">
    <citation type="submission" date="2015-03" db="EMBL/GenBank/DDBJ databases">
        <title>Pseudomonas fluorescens 1855-344 Genome sequencing and assembly.</title>
        <authorList>
            <person name="Eng W.W.H."/>
            <person name="Gan H.M."/>
            <person name="Savka M.A."/>
        </authorList>
    </citation>
    <scope>NUCLEOTIDE SEQUENCE [LARGE SCALE GENOMIC DNA]</scope>
    <source>
        <strain evidence="1 2">1855-344</strain>
    </source>
</reference>
<dbReference type="PATRIC" id="fig|132476.4.peg.2463"/>
<proteinExistence type="predicted"/>
<dbReference type="GO" id="GO:0016787">
    <property type="term" value="F:hydrolase activity"/>
    <property type="evidence" value="ECO:0007669"/>
    <property type="project" value="UniProtKB-KW"/>
</dbReference>
<dbReference type="EMBL" id="JZXC01000002">
    <property type="protein sequence ID" value="KKA09700.1"/>
    <property type="molecule type" value="Genomic_DNA"/>
</dbReference>
<evidence type="ECO:0000313" key="2">
    <source>
        <dbReference type="Proteomes" id="UP000033662"/>
    </source>
</evidence>
<dbReference type="InterPro" id="IPR016516">
    <property type="entry name" value="UCP07580"/>
</dbReference>
<dbReference type="PANTHER" id="PTHR39456">
    <property type="entry name" value="METAL-DEPENDENT HYDROLASE"/>
    <property type="match status" value="1"/>
</dbReference>
<keyword evidence="1" id="KW-0378">Hydrolase</keyword>
<name>A0A0F4XV61_9PSED</name>
<dbReference type="Proteomes" id="UP000033662">
    <property type="component" value="Unassembled WGS sequence"/>
</dbReference>
<dbReference type="AlphaFoldDB" id="A0A0F4XV61"/>
<dbReference type="OrthoDB" id="4760165at2"/>